<reference evidence="4" key="1">
    <citation type="journal article" date="2019" name="Int. J. Syst. Evol. Microbiol.">
        <title>The Global Catalogue of Microorganisms (GCM) 10K type strain sequencing project: providing services to taxonomists for standard genome sequencing and annotation.</title>
        <authorList>
            <consortium name="The Broad Institute Genomics Platform"/>
            <consortium name="The Broad Institute Genome Sequencing Center for Infectious Disease"/>
            <person name="Wu L."/>
            <person name="Ma J."/>
        </authorList>
    </citation>
    <scope>NUCLEOTIDE SEQUENCE [LARGE SCALE GENOMIC DNA]</scope>
    <source>
        <strain evidence="4">CCUG 56331</strain>
    </source>
</reference>
<dbReference type="PANTHER" id="PTHR36834:SF2">
    <property type="entry name" value="MEMBRANE PROTEIN"/>
    <property type="match status" value="1"/>
</dbReference>
<feature type="transmembrane region" description="Helical" evidence="1">
    <location>
        <begin position="134"/>
        <end position="157"/>
    </location>
</feature>
<feature type="transmembrane region" description="Helical" evidence="1">
    <location>
        <begin position="105"/>
        <end position="122"/>
    </location>
</feature>
<feature type="transmembrane region" description="Helical" evidence="1">
    <location>
        <begin position="47"/>
        <end position="66"/>
    </location>
</feature>
<comment type="caution">
    <text evidence="3">The sequence shown here is derived from an EMBL/GenBank/DDBJ whole genome shotgun (WGS) entry which is preliminary data.</text>
</comment>
<dbReference type="PANTHER" id="PTHR36834">
    <property type="entry name" value="MEMBRANE PROTEIN-RELATED"/>
    <property type="match status" value="1"/>
</dbReference>
<evidence type="ECO:0000259" key="2">
    <source>
        <dbReference type="Pfam" id="PF04892"/>
    </source>
</evidence>
<dbReference type="EMBL" id="JBHSNQ010000013">
    <property type="protein sequence ID" value="MFC5540427.1"/>
    <property type="molecule type" value="Genomic_DNA"/>
</dbReference>
<gene>
    <name evidence="3" type="ORF">ACFPOH_01280</name>
</gene>
<evidence type="ECO:0000313" key="3">
    <source>
        <dbReference type="EMBL" id="MFC5540427.1"/>
    </source>
</evidence>
<keyword evidence="1" id="KW-0472">Membrane</keyword>
<dbReference type="InterPro" id="IPR006976">
    <property type="entry name" value="VanZ-like"/>
</dbReference>
<keyword evidence="4" id="KW-1185">Reference proteome</keyword>
<keyword evidence="1" id="KW-1133">Transmembrane helix</keyword>
<dbReference type="InterPro" id="IPR053150">
    <property type="entry name" value="Teicoplanin_resist-assoc"/>
</dbReference>
<sequence>MKKFLNMAYWIVLVFYSYLLVDTVFLARDVRRSINIVPFDMISEQGFTINVWGNVLMFIPLGVYFADNMKQFRFWKVLGGIIGTSLAIEVLQYIFKCGASDIDDLILNTIGGLLGMSIYLLLKSISKSKEQVHIAISILSIIVGVPVILLVIIIFAYNH</sequence>
<feature type="transmembrane region" description="Helical" evidence="1">
    <location>
        <begin position="73"/>
        <end position="93"/>
    </location>
</feature>
<name>A0ABW0RBY3_9BACL</name>
<accession>A0ABW0RBY3</accession>
<feature type="transmembrane region" description="Helical" evidence="1">
    <location>
        <begin position="7"/>
        <end position="27"/>
    </location>
</feature>
<evidence type="ECO:0000256" key="1">
    <source>
        <dbReference type="SAM" id="Phobius"/>
    </source>
</evidence>
<organism evidence="3 4">
    <name type="scientific">Ureibacillus suwonensis</name>
    <dbReference type="NCBI Taxonomy" id="313007"/>
    <lineage>
        <taxon>Bacteria</taxon>
        <taxon>Bacillati</taxon>
        <taxon>Bacillota</taxon>
        <taxon>Bacilli</taxon>
        <taxon>Bacillales</taxon>
        <taxon>Caryophanaceae</taxon>
        <taxon>Ureibacillus</taxon>
    </lineage>
</organism>
<dbReference type="Proteomes" id="UP001595978">
    <property type="component" value="Unassembled WGS sequence"/>
</dbReference>
<dbReference type="RefSeq" id="WP_390308642.1">
    <property type="nucleotide sequence ID" value="NZ_JBHSNQ010000013.1"/>
</dbReference>
<dbReference type="Pfam" id="PF04892">
    <property type="entry name" value="VanZ"/>
    <property type="match status" value="1"/>
</dbReference>
<protein>
    <submittedName>
        <fullName evidence="3">VanZ family protein</fullName>
    </submittedName>
</protein>
<feature type="domain" description="VanZ-like" evidence="2">
    <location>
        <begin position="8"/>
        <end position="122"/>
    </location>
</feature>
<keyword evidence="1" id="KW-0812">Transmembrane</keyword>
<evidence type="ECO:0000313" key="4">
    <source>
        <dbReference type="Proteomes" id="UP001595978"/>
    </source>
</evidence>
<proteinExistence type="predicted"/>